<dbReference type="NCBIfam" id="NF033543">
    <property type="entry name" value="transpos_IS256"/>
    <property type="match status" value="1"/>
</dbReference>
<dbReference type="PANTHER" id="PTHR33217:SF7">
    <property type="entry name" value="TRANSPOSASE FOR INSERTION SEQUENCE ELEMENT IS1081"/>
    <property type="match status" value="1"/>
</dbReference>
<protein>
    <recommendedName>
        <fullName evidence="6">Mutator family transposase</fullName>
    </recommendedName>
</protein>
<dbReference type="Pfam" id="PF00872">
    <property type="entry name" value="Transposase_mut"/>
    <property type="match status" value="1"/>
</dbReference>
<comment type="similarity">
    <text evidence="2 6">Belongs to the transposase mutator family.</text>
</comment>
<sequence length="344" mass="39894">MAQYNITIDSEILHYLFLKGAKDEGMAKLLESVLNQVLQAQAAEQIKAEPCERTKEREDYRNGYYKRGLGTRVGNIVLQIPRFRYGKFTTDLFQRYQRSEQALLLALMEMVVNGVSTRKVEEITYELCGTEFSRSTISELCKNLDPVVQGWISRPLNEKRFPFVIVDAMVIKVREEERVRQRGLLIAIGINEEGYREVLGIMVGDSESEESWGEFFSWLKQRGLHGVDLIVSDQHKGLIRAIRQYFQGATWQRCQTHFMRNILDKTPKQLQKEVHSKVRAILEAPDSKTARKLLNDVLDEYKEKAPKAMEVLEEGFEDATAVLELPEQYRRRLRTTNGLERLNE</sequence>
<evidence type="ECO:0000256" key="1">
    <source>
        <dbReference type="ARBA" id="ARBA00002190"/>
    </source>
</evidence>
<evidence type="ECO:0000256" key="6">
    <source>
        <dbReference type="RuleBase" id="RU365089"/>
    </source>
</evidence>
<evidence type="ECO:0000256" key="4">
    <source>
        <dbReference type="ARBA" id="ARBA00023125"/>
    </source>
</evidence>
<evidence type="ECO:0000256" key="2">
    <source>
        <dbReference type="ARBA" id="ARBA00010961"/>
    </source>
</evidence>
<dbReference type="Proteomes" id="UP000243547">
    <property type="component" value="Unassembled WGS sequence"/>
</dbReference>
<dbReference type="InterPro" id="IPR001207">
    <property type="entry name" value="Transposase_mutator"/>
</dbReference>
<dbReference type="EMBL" id="FRAI01000008">
    <property type="protein sequence ID" value="SHJ88229.1"/>
    <property type="molecule type" value="Genomic_DNA"/>
</dbReference>
<evidence type="ECO:0000313" key="8">
    <source>
        <dbReference type="Proteomes" id="UP000243547"/>
    </source>
</evidence>
<keyword evidence="5 6" id="KW-0233">DNA recombination</keyword>
<evidence type="ECO:0000256" key="5">
    <source>
        <dbReference type="ARBA" id="ARBA00023172"/>
    </source>
</evidence>
<evidence type="ECO:0000256" key="3">
    <source>
        <dbReference type="ARBA" id="ARBA00022578"/>
    </source>
</evidence>
<gene>
    <name evidence="7" type="ORF">SAMN02745227_00944</name>
</gene>
<keyword evidence="8" id="KW-1185">Reference proteome</keyword>
<name>A0A1M6MXR1_9FIRM</name>
<keyword evidence="6" id="KW-0814">Transposable element</keyword>
<comment type="function">
    <text evidence="1 6">Required for the transposition of the insertion element.</text>
</comment>
<dbReference type="GO" id="GO:0006313">
    <property type="term" value="P:DNA transposition"/>
    <property type="evidence" value="ECO:0007669"/>
    <property type="project" value="UniProtKB-UniRule"/>
</dbReference>
<evidence type="ECO:0000313" key="7">
    <source>
        <dbReference type="EMBL" id="SHJ88229.1"/>
    </source>
</evidence>
<reference evidence="8" key="1">
    <citation type="submission" date="2016-11" db="EMBL/GenBank/DDBJ databases">
        <authorList>
            <person name="Varghese N."/>
            <person name="Submissions S."/>
        </authorList>
    </citation>
    <scope>NUCLEOTIDE SEQUENCE [LARGE SCALE GENOMIC DNA]</scope>
    <source>
        <strain evidence="8">DSM 14826</strain>
    </source>
</reference>
<dbReference type="PANTHER" id="PTHR33217">
    <property type="entry name" value="TRANSPOSASE FOR INSERTION SEQUENCE ELEMENT IS1081"/>
    <property type="match status" value="1"/>
</dbReference>
<organism evidence="7 8">
    <name type="scientific">Anaerobranca californiensis DSM 14826</name>
    <dbReference type="NCBI Taxonomy" id="1120989"/>
    <lineage>
        <taxon>Bacteria</taxon>
        <taxon>Bacillati</taxon>
        <taxon>Bacillota</taxon>
        <taxon>Clostridia</taxon>
        <taxon>Eubacteriales</taxon>
        <taxon>Proteinivoracaceae</taxon>
        <taxon>Anaerobranca</taxon>
    </lineage>
</organism>
<keyword evidence="4 6" id="KW-0238">DNA-binding</keyword>
<dbReference type="GO" id="GO:0004803">
    <property type="term" value="F:transposase activity"/>
    <property type="evidence" value="ECO:0007669"/>
    <property type="project" value="UniProtKB-UniRule"/>
</dbReference>
<dbReference type="GO" id="GO:0003677">
    <property type="term" value="F:DNA binding"/>
    <property type="evidence" value="ECO:0007669"/>
    <property type="project" value="UniProtKB-UniRule"/>
</dbReference>
<accession>A0A1M6MXR1</accession>
<dbReference type="AlphaFoldDB" id="A0A1M6MXR1"/>
<keyword evidence="3 6" id="KW-0815">Transposition</keyword>
<proteinExistence type="inferred from homology"/>